<evidence type="ECO:0000256" key="1">
    <source>
        <dbReference type="ARBA" id="ARBA00011518"/>
    </source>
</evidence>
<gene>
    <name evidence="7" type="ORF">MSPICULIGERA_LOCUS4527</name>
</gene>
<reference evidence="7" key="1">
    <citation type="submission" date="2023-06" db="EMBL/GenBank/DDBJ databases">
        <authorList>
            <person name="Delattre M."/>
        </authorList>
    </citation>
    <scope>NUCLEOTIDE SEQUENCE</scope>
    <source>
        <strain evidence="7">AF72</strain>
    </source>
</reference>
<keyword evidence="3" id="KW-1015">Disulfide bond</keyword>
<keyword evidence="8" id="KW-1185">Reference proteome</keyword>
<keyword evidence="2" id="KW-0677">Repeat</keyword>
<feature type="compositionally biased region" description="Basic and acidic residues" evidence="4">
    <location>
        <begin position="192"/>
        <end position="204"/>
    </location>
</feature>
<keyword evidence="5" id="KW-0472">Membrane</keyword>
<organism evidence="7 8">
    <name type="scientific">Mesorhabditis spiculigera</name>
    <dbReference type="NCBI Taxonomy" id="96644"/>
    <lineage>
        <taxon>Eukaryota</taxon>
        <taxon>Metazoa</taxon>
        <taxon>Ecdysozoa</taxon>
        <taxon>Nematoda</taxon>
        <taxon>Chromadorea</taxon>
        <taxon>Rhabditida</taxon>
        <taxon>Rhabditina</taxon>
        <taxon>Rhabditomorpha</taxon>
        <taxon>Rhabditoidea</taxon>
        <taxon>Rhabditidae</taxon>
        <taxon>Mesorhabditinae</taxon>
        <taxon>Mesorhabditis</taxon>
    </lineage>
</organism>
<accession>A0AA36CBH3</accession>
<sequence length="305" mass="31225">MAAPDLYKRSPHRDANSRLRFISVGFYYERASKTMSVKVLATLASVGSAVVLVSAVVSLGYLYNDINSFYYEAVSDMSEFQLYANDAWSNMITSMGQASSSQSQLNTIFGRHKRSADKCQCGPQAKSCPAGPPGPPGQPGQPGDDGEKGKPGNTGIKGSAITQEDTPTGCIKCPQGPPGPKGPDGAAGDAGKNGEKGKDGEPGKAGENGTKGKGAPGPLGPMGPIGPQGNQGAVGTPGQPGKDGQPGAAGQAGKDGDKGKDGEAGGKVRRNICRSGLDSSPINSTQELSVESENDRGIKRPKQSF</sequence>
<protein>
    <recommendedName>
        <fullName evidence="6">Nematode cuticle collagen N-terminal domain-containing protein</fullName>
    </recommendedName>
</protein>
<keyword evidence="5" id="KW-0812">Transmembrane</keyword>
<dbReference type="Pfam" id="PF01391">
    <property type="entry name" value="Collagen"/>
    <property type="match status" value="1"/>
</dbReference>
<comment type="caution">
    <text evidence="7">The sequence shown here is derived from an EMBL/GenBank/DDBJ whole genome shotgun (WGS) entry which is preliminary data.</text>
</comment>
<feature type="region of interest" description="Disordered" evidence="4">
    <location>
        <begin position="118"/>
        <end position="305"/>
    </location>
</feature>
<dbReference type="SMART" id="SM01088">
    <property type="entry name" value="Col_cuticle_N"/>
    <property type="match status" value="1"/>
</dbReference>
<evidence type="ECO:0000313" key="8">
    <source>
        <dbReference type="Proteomes" id="UP001177023"/>
    </source>
</evidence>
<feature type="transmembrane region" description="Helical" evidence="5">
    <location>
        <begin position="39"/>
        <end position="63"/>
    </location>
</feature>
<evidence type="ECO:0000256" key="4">
    <source>
        <dbReference type="SAM" id="MobiDB-lite"/>
    </source>
</evidence>
<dbReference type="AlphaFoldDB" id="A0AA36CBH3"/>
<dbReference type="InterPro" id="IPR002486">
    <property type="entry name" value="Col_cuticle_N"/>
</dbReference>
<evidence type="ECO:0000256" key="2">
    <source>
        <dbReference type="ARBA" id="ARBA00022737"/>
    </source>
</evidence>
<name>A0AA36CBH3_9BILA</name>
<dbReference type="InterPro" id="IPR008160">
    <property type="entry name" value="Collagen"/>
</dbReference>
<dbReference type="GO" id="GO:0042302">
    <property type="term" value="F:structural constituent of cuticle"/>
    <property type="evidence" value="ECO:0007669"/>
    <property type="project" value="InterPro"/>
</dbReference>
<dbReference type="PANTHER" id="PTHR24637:SF236">
    <property type="entry name" value="NEMATODE CUTICLE COLLAGEN N-TERMINAL DOMAIN-CONTAINING PROTEIN"/>
    <property type="match status" value="1"/>
</dbReference>
<feature type="compositionally biased region" description="Basic and acidic residues" evidence="4">
    <location>
        <begin position="254"/>
        <end position="266"/>
    </location>
</feature>
<dbReference type="Pfam" id="PF01484">
    <property type="entry name" value="Col_cuticle_N"/>
    <property type="match status" value="1"/>
</dbReference>
<feature type="compositionally biased region" description="Low complexity" evidence="4">
    <location>
        <begin position="237"/>
        <end position="252"/>
    </location>
</feature>
<feature type="compositionally biased region" description="Polar residues" evidence="4">
    <location>
        <begin position="277"/>
        <end position="291"/>
    </location>
</feature>
<keyword evidence="5" id="KW-1133">Transmembrane helix</keyword>
<evidence type="ECO:0000256" key="3">
    <source>
        <dbReference type="ARBA" id="ARBA00023157"/>
    </source>
</evidence>
<dbReference type="PANTHER" id="PTHR24637">
    <property type="entry name" value="COLLAGEN"/>
    <property type="match status" value="1"/>
</dbReference>
<feature type="compositionally biased region" description="Pro residues" evidence="4">
    <location>
        <begin position="130"/>
        <end position="139"/>
    </location>
</feature>
<dbReference type="EMBL" id="CATQJA010001128">
    <property type="protein sequence ID" value="CAJ0565903.1"/>
    <property type="molecule type" value="Genomic_DNA"/>
</dbReference>
<dbReference type="Proteomes" id="UP001177023">
    <property type="component" value="Unassembled WGS sequence"/>
</dbReference>
<evidence type="ECO:0000259" key="6">
    <source>
        <dbReference type="SMART" id="SM01088"/>
    </source>
</evidence>
<proteinExistence type="predicted"/>
<feature type="non-terminal residue" evidence="7">
    <location>
        <position position="305"/>
    </location>
</feature>
<evidence type="ECO:0000313" key="7">
    <source>
        <dbReference type="EMBL" id="CAJ0565903.1"/>
    </source>
</evidence>
<comment type="subunit">
    <text evidence="1">Collagen polypeptide chains are complexed within the cuticle by disulfide bonds and other types of covalent cross-links.</text>
</comment>
<feature type="domain" description="Nematode cuticle collagen N-terminal" evidence="6">
    <location>
        <begin position="39"/>
        <end position="91"/>
    </location>
</feature>
<evidence type="ECO:0000256" key="5">
    <source>
        <dbReference type="SAM" id="Phobius"/>
    </source>
</evidence>